<proteinExistence type="predicted"/>
<dbReference type="RefSeq" id="WP_146435419.1">
    <property type="nucleotide sequence ID" value="NZ_SJPF01000005.1"/>
</dbReference>
<dbReference type="AlphaFoldDB" id="A0A5C5UWK7"/>
<evidence type="ECO:0000313" key="2">
    <source>
        <dbReference type="Proteomes" id="UP000318878"/>
    </source>
</evidence>
<name>A0A5C5UWK7_9BACT</name>
<organism evidence="1 2">
    <name type="scientific">Blastopirellula retiformator</name>
    <dbReference type="NCBI Taxonomy" id="2527970"/>
    <lineage>
        <taxon>Bacteria</taxon>
        <taxon>Pseudomonadati</taxon>
        <taxon>Planctomycetota</taxon>
        <taxon>Planctomycetia</taxon>
        <taxon>Pirellulales</taxon>
        <taxon>Pirellulaceae</taxon>
        <taxon>Blastopirellula</taxon>
    </lineage>
</organism>
<reference evidence="1 2" key="1">
    <citation type="submission" date="2019-02" db="EMBL/GenBank/DDBJ databases">
        <title>Deep-cultivation of Planctomycetes and their phenomic and genomic characterization uncovers novel biology.</title>
        <authorList>
            <person name="Wiegand S."/>
            <person name="Jogler M."/>
            <person name="Boedeker C."/>
            <person name="Pinto D."/>
            <person name="Vollmers J."/>
            <person name="Rivas-Marin E."/>
            <person name="Kohn T."/>
            <person name="Peeters S.H."/>
            <person name="Heuer A."/>
            <person name="Rast P."/>
            <person name="Oberbeckmann S."/>
            <person name="Bunk B."/>
            <person name="Jeske O."/>
            <person name="Meyerdierks A."/>
            <person name="Storesund J.E."/>
            <person name="Kallscheuer N."/>
            <person name="Luecker S."/>
            <person name="Lage O.M."/>
            <person name="Pohl T."/>
            <person name="Merkel B.J."/>
            <person name="Hornburger P."/>
            <person name="Mueller R.-W."/>
            <person name="Bruemmer F."/>
            <person name="Labrenz M."/>
            <person name="Spormann A.M."/>
            <person name="Op Den Camp H."/>
            <person name="Overmann J."/>
            <person name="Amann R."/>
            <person name="Jetten M.S.M."/>
            <person name="Mascher T."/>
            <person name="Medema M.H."/>
            <person name="Devos D.P."/>
            <person name="Kaster A.-K."/>
            <person name="Ovreas L."/>
            <person name="Rohde M."/>
            <person name="Galperin M.Y."/>
            <person name="Jogler C."/>
        </authorList>
    </citation>
    <scope>NUCLEOTIDE SEQUENCE [LARGE SCALE GENOMIC DNA]</scope>
    <source>
        <strain evidence="1 2">Enr8</strain>
    </source>
</reference>
<dbReference type="EMBL" id="SJPF01000005">
    <property type="protein sequence ID" value="TWT30731.1"/>
    <property type="molecule type" value="Genomic_DNA"/>
</dbReference>
<comment type="caution">
    <text evidence="1">The sequence shown here is derived from an EMBL/GenBank/DDBJ whole genome shotgun (WGS) entry which is preliminary data.</text>
</comment>
<dbReference type="Proteomes" id="UP000318878">
    <property type="component" value="Unassembled WGS sequence"/>
</dbReference>
<sequence>MIHAEMISSPSSGCRKITQFPCNFPDARITAVEIWNRDVLVERLEVDGTFTWPRECVERFNRIHAGAESGSVAYAIVSDVDEL</sequence>
<keyword evidence="2" id="KW-1185">Reference proteome</keyword>
<gene>
    <name evidence="1" type="ORF">Enr8_42540</name>
</gene>
<evidence type="ECO:0000313" key="1">
    <source>
        <dbReference type="EMBL" id="TWT30731.1"/>
    </source>
</evidence>
<accession>A0A5C5UWK7</accession>
<protein>
    <submittedName>
        <fullName evidence="1">Uncharacterized protein</fullName>
    </submittedName>
</protein>